<feature type="signal peptide" evidence="1">
    <location>
        <begin position="1"/>
        <end position="24"/>
    </location>
</feature>
<evidence type="ECO:0000313" key="2">
    <source>
        <dbReference type="EMBL" id="GAA3991355.1"/>
    </source>
</evidence>
<proteinExistence type="predicted"/>
<keyword evidence="1" id="KW-0732">Signal</keyword>
<dbReference type="EMBL" id="BAABBP010000009">
    <property type="protein sequence ID" value="GAA3991355.1"/>
    <property type="molecule type" value="Genomic_DNA"/>
</dbReference>
<evidence type="ECO:0000313" key="3">
    <source>
        <dbReference type="Proteomes" id="UP001501627"/>
    </source>
</evidence>
<feature type="chain" id="PRO_5047516184" evidence="1">
    <location>
        <begin position="25"/>
        <end position="191"/>
    </location>
</feature>
<reference evidence="3" key="1">
    <citation type="journal article" date="2019" name="Int. J. Syst. Evol. Microbiol.">
        <title>The Global Catalogue of Microorganisms (GCM) 10K type strain sequencing project: providing services to taxonomists for standard genome sequencing and annotation.</title>
        <authorList>
            <consortium name="The Broad Institute Genomics Platform"/>
            <consortium name="The Broad Institute Genome Sequencing Center for Infectious Disease"/>
            <person name="Wu L."/>
            <person name="Ma J."/>
        </authorList>
    </citation>
    <scope>NUCLEOTIDE SEQUENCE [LARGE SCALE GENOMIC DNA]</scope>
    <source>
        <strain evidence="3">JCM 17561</strain>
    </source>
</reference>
<gene>
    <name evidence="2" type="ORF">GCM10022279_13090</name>
</gene>
<accession>A0ABP7R1Q7</accession>
<name>A0ABP7R1Q7_9BURK</name>
<evidence type="ECO:0000256" key="1">
    <source>
        <dbReference type="SAM" id="SignalP"/>
    </source>
</evidence>
<organism evidence="2 3">
    <name type="scientific">Comamonas faecalis</name>
    <dbReference type="NCBI Taxonomy" id="1387849"/>
    <lineage>
        <taxon>Bacteria</taxon>
        <taxon>Pseudomonadati</taxon>
        <taxon>Pseudomonadota</taxon>
        <taxon>Betaproteobacteria</taxon>
        <taxon>Burkholderiales</taxon>
        <taxon>Comamonadaceae</taxon>
        <taxon>Comamonas</taxon>
    </lineage>
</organism>
<sequence length="191" mass="20202">MKIFTTCAALALFCGLAVAQPQQAQPRAKAAATAAKPAAKTAKTAPKSARKAVVATATPAAAAVVAAVVADTPLTDEQRTIAQEVHTGRIPCELGAFVNIEHDAQSPGRFHVYGKNFKYHMTPVATSTGAVRMEDERAGAIWVQIANKSMLLNQKLGQRMADECHSAQQMAVVEAYKTNPPPSLIDALPQK</sequence>
<keyword evidence="3" id="KW-1185">Reference proteome</keyword>
<dbReference type="Proteomes" id="UP001501627">
    <property type="component" value="Unassembled WGS sequence"/>
</dbReference>
<comment type="caution">
    <text evidence="2">The sequence shown here is derived from an EMBL/GenBank/DDBJ whole genome shotgun (WGS) entry which is preliminary data.</text>
</comment>
<dbReference type="RefSeq" id="WP_103043776.1">
    <property type="nucleotide sequence ID" value="NZ_BAABBP010000009.1"/>
</dbReference>
<protein>
    <submittedName>
        <fullName evidence="2">Uncharacterized protein</fullName>
    </submittedName>
</protein>